<keyword evidence="2" id="KW-1185">Reference proteome</keyword>
<dbReference type="RefSeq" id="WP_338598405.1">
    <property type="nucleotide sequence ID" value="NZ_CP146016.1"/>
</dbReference>
<name>A0AAX4KXJ1_9CREN</name>
<reference evidence="1 2" key="1">
    <citation type="submission" date="2024-02" db="EMBL/GenBank/DDBJ databases">
        <title>STSV induces naive adaptation in Sulfolobus.</title>
        <authorList>
            <person name="Xiang X."/>
            <person name="Song M."/>
        </authorList>
    </citation>
    <scope>NUCLEOTIDE SEQUENCE [LARGE SCALE GENOMIC DNA]</scope>
    <source>
        <strain evidence="1 2">RT2</strain>
    </source>
</reference>
<proteinExistence type="predicted"/>
<evidence type="ECO:0008006" key="3">
    <source>
        <dbReference type="Google" id="ProtNLM"/>
    </source>
</evidence>
<dbReference type="GeneID" id="89336577"/>
<accession>A0AAX4KXJ1</accession>
<sequence length="414" mass="46654">MESLATLGSDKSVTTINAILTEIFTGIKPKRIIIYREDPPAREIKDGLEKALNYVNVDTSVEPIIVGYGIDKWRSTLSNADIDVFDVTPGRKYMALSASSYSKAKQIRYVYLKKESEGYRIFGYVPFNMIEVLDIRSGDKIDFDPPLTKESDNVESTLGIDELRAFINILSLHGIKLDLDYLGLEDNEICLTRAGIVKYEEEKYIESEVKNESLFLADTNIYISLGSRLAELIPRYRLLSSRNTYNELKNRSSNTTQKSDENLIKFTLGLQAYQYLHPTPPITSQVSTSGDIGLIDEAVKLKSNINNKVVLLTADQGVAIAAQNKGLNVIYLEKKIKAKDVNCDNLDVNCGELIQCLSYFRKRITIPFDNKGVAEISPDYSNIHKRNSKVKVLNKKYNFAKMLEILSRTISGKL</sequence>
<dbReference type="EMBL" id="CP146016">
    <property type="protein sequence ID" value="WWQ59327.1"/>
    <property type="molecule type" value="Genomic_DNA"/>
</dbReference>
<dbReference type="Proteomes" id="UP001432202">
    <property type="component" value="Chromosome"/>
</dbReference>
<dbReference type="AlphaFoldDB" id="A0AAX4KXJ1"/>
<protein>
    <recommendedName>
        <fullName evidence="3">PIN domain-containing protein</fullName>
    </recommendedName>
</protein>
<organism evidence="1 2">
    <name type="scientific">Sulfolobus tengchongensis</name>
    <dbReference type="NCBI Taxonomy" id="207809"/>
    <lineage>
        <taxon>Archaea</taxon>
        <taxon>Thermoproteota</taxon>
        <taxon>Thermoprotei</taxon>
        <taxon>Sulfolobales</taxon>
        <taxon>Sulfolobaceae</taxon>
        <taxon>Sulfolobus</taxon>
    </lineage>
</organism>
<evidence type="ECO:0000313" key="2">
    <source>
        <dbReference type="Proteomes" id="UP001432202"/>
    </source>
</evidence>
<evidence type="ECO:0000313" key="1">
    <source>
        <dbReference type="EMBL" id="WWQ59327.1"/>
    </source>
</evidence>
<gene>
    <name evidence="1" type="ORF">V6M85_07375</name>
</gene>